<name>A0A9P9F2Y6_9HYPO</name>
<sequence length="307" mass="34146">MAMVACLGEIEKGQSLGISLSSQTPRPGSNSCCAARQKPASRWALMLTHGRPTLVKAIIETSCVNFPTRKGSYVSRQSPGSDGAVISSNTIHRGGKPSSHDTRPRRRKWVHGPATRRDYSEKCHLTRNYSKAIPSEEPDTSQERLCGLGPNEFLEPGTYTPELEVQGTPDQMEIISLDLTKDLSVHLKSGALTGQDLYSGTRSGSSTGDNLPQLDQEPGTSSLNDIQKKFASLAIVDQRELCCDDGCNTSDEQRYKSGETLPIPDVELSDDGEVDDDMYWEWDQQRQQFRHWDDEDKEWVYCPDVFD</sequence>
<accession>A0A9P9F2Y6</accession>
<gene>
    <name evidence="2" type="ORF">B0J13DRAFT_250411</name>
</gene>
<evidence type="ECO:0000256" key="1">
    <source>
        <dbReference type="SAM" id="MobiDB-lite"/>
    </source>
</evidence>
<dbReference type="Proteomes" id="UP000717696">
    <property type="component" value="Unassembled WGS sequence"/>
</dbReference>
<organism evidence="2 3">
    <name type="scientific">Dactylonectria estremocensis</name>
    <dbReference type="NCBI Taxonomy" id="1079267"/>
    <lineage>
        <taxon>Eukaryota</taxon>
        <taxon>Fungi</taxon>
        <taxon>Dikarya</taxon>
        <taxon>Ascomycota</taxon>
        <taxon>Pezizomycotina</taxon>
        <taxon>Sordariomycetes</taxon>
        <taxon>Hypocreomycetidae</taxon>
        <taxon>Hypocreales</taxon>
        <taxon>Nectriaceae</taxon>
        <taxon>Dactylonectria</taxon>
    </lineage>
</organism>
<dbReference type="EMBL" id="JAGMUU010000005">
    <property type="protein sequence ID" value="KAH7151867.1"/>
    <property type="molecule type" value="Genomic_DNA"/>
</dbReference>
<feature type="compositionally biased region" description="Polar residues" evidence="1">
    <location>
        <begin position="196"/>
        <end position="210"/>
    </location>
</feature>
<protein>
    <submittedName>
        <fullName evidence="2">Uncharacterized protein</fullName>
    </submittedName>
</protein>
<reference evidence="2" key="1">
    <citation type="journal article" date="2021" name="Nat. Commun.">
        <title>Genetic determinants of endophytism in the Arabidopsis root mycobiome.</title>
        <authorList>
            <person name="Mesny F."/>
            <person name="Miyauchi S."/>
            <person name="Thiergart T."/>
            <person name="Pickel B."/>
            <person name="Atanasova L."/>
            <person name="Karlsson M."/>
            <person name="Huettel B."/>
            <person name="Barry K.W."/>
            <person name="Haridas S."/>
            <person name="Chen C."/>
            <person name="Bauer D."/>
            <person name="Andreopoulos W."/>
            <person name="Pangilinan J."/>
            <person name="LaButti K."/>
            <person name="Riley R."/>
            <person name="Lipzen A."/>
            <person name="Clum A."/>
            <person name="Drula E."/>
            <person name="Henrissat B."/>
            <person name="Kohler A."/>
            <person name="Grigoriev I.V."/>
            <person name="Martin F.M."/>
            <person name="Hacquard S."/>
        </authorList>
    </citation>
    <scope>NUCLEOTIDE SEQUENCE</scope>
    <source>
        <strain evidence="2">MPI-CAGE-AT-0021</strain>
    </source>
</reference>
<feature type="region of interest" description="Disordered" evidence="1">
    <location>
        <begin position="194"/>
        <end position="222"/>
    </location>
</feature>
<evidence type="ECO:0000313" key="2">
    <source>
        <dbReference type="EMBL" id="KAH7151867.1"/>
    </source>
</evidence>
<evidence type="ECO:0000313" key="3">
    <source>
        <dbReference type="Proteomes" id="UP000717696"/>
    </source>
</evidence>
<feature type="region of interest" description="Disordered" evidence="1">
    <location>
        <begin position="72"/>
        <end position="117"/>
    </location>
</feature>
<feature type="region of interest" description="Disordered" evidence="1">
    <location>
        <begin position="130"/>
        <end position="163"/>
    </location>
</feature>
<dbReference type="AlphaFoldDB" id="A0A9P9F2Y6"/>
<comment type="caution">
    <text evidence="2">The sequence shown here is derived from an EMBL/GenBank/DDBJ whole genome shotgun (WGS) entry which is preliminary data.</text>
</comment>
<dbReference type="OrthoDB" id="5089899at2759"/>
<proteinExistence type="predicted"/>
<feature type="compositionally biased region" description="Polar residues" evidence="1">
    <location>
        <begin position="74"/>
        <end position="91"/>
    </location>
</feature>
<keyword evidence="3" id="KW-1185">Reference proteome</keyword>